<dbReference type="EMBL" id="PKFO01000008">
    <property type="protein sequence ID" value="PVH22361.1"/>
    <property type="molecule type" value="Genomic_DNA"/>
</dbReference>
<accession>A0A2V1AZQ2</accession>
<dbReference type="OrthoDB" id="2373480at2759"/>
<evidence type="ECO:0008006" key="5">
    <source>
        <dbReference type="Google" id="ProtNLM"/>
    </source>
</evidence>
<feature type="chain" id="PRO_5016166382" description="Triacylglycerol lipase" evidence="2">
    <location>
        <begin position="16"/>
        <end position="476"/>
    </location>
</feature>
<keyword evidence="2" id="KW-0732">Signal</keyword>
<dbReference type="VEuPathDB" id="FungiDB:CXQ85_004929"/>
<dbReference type="RefSeq" id="XP_025343301.1">
    <property type="nucleotide sequence ID" value="XM_025488534.1"/>
</dbReference>
<dbReference type="PANTHER" id="PTHR34853">
    <property type="match status" value="1"/>
</dbReference>
<evidence type="ECO:0000313" key="3">
    <source>
        <dbReference type="EMBL" id="PVH22361.1"/>
    </source>
</evidence>
<dbReference type="Pfam" id="PF03583">
    <property type="entry name" value="LIP"/>
    <property type="match status" value="1"/>
</dbReference>
<comment type="catalytic activity">
    <reaction evidence="1">
        <text>a triacylglycerol + H2O = a diacylglycerol + a fatty acid + H(+)</text>
        <dbReference type="Rhea" id="RHEA:12044"/>
        <dbReference type="ChEBI" id="CHEBI:15377"/>
        <dbReference type="ChEBI" id="CHEBI:15378"/>
        <dbReference type="ChEBI" id="CHEBI:17855"/>
        <dbReference type="ChEBI" id="CHEBI:18035"/>
        <dbReference type="ChEBI" id="CHEBI:28868"/>
        <dbReference type="EC" id="3.1.1.3"/>
    </reaction>
    <physiologicalReaction direction="left-to-right" evidence="1">
        <dbReference type="Rhea" id="RHEA:12045"/>
    </physiologicalReaction>
</comment>
<dbReference type="PIRSF" id="PIRSF029171">
    <property type="entry name" value="Esterase_LipA"/>
    <property type="match status" value="1"/>
</dbReference>
<dbReference type="Gene3D" id="3.40.50.1820">
    <property type="entry name" value="alpha/beta hydrolase"/>
    <property type="match status" value="1"/>
</dbReference>
<dbReference type="SUPFAM" id="SSF53474">
    <property type="entry name" value="alpha/beta-Hydrolases"/>
    <property type="match status" value="1"/>
</dbReference>
<comment type="caution">
    <text evidence="3">The sequence shown here is derived from an EMBL/GenBank/DDBJ whole genome shotgun (WGS) entry which is preliminary data.</text>
</comment>
<dbReference type="InterPro" id="IPR029058">
    <property type="entry name" value="AB_hydrolase_fold"/>
</dbReference>
<dbReference type="GO" id="GO:0016042">
    <property type="term" value="P:lipid catabolic process"/>
    <property type="evidence" value="ECO:0007669"/>
    <property type="project" value="InterPro"/>
</dbReference>
<evidence type="ECO:0000313" key="4">
    <source>
        <dbReference type="Proteomes" id="UP000244309"/>
    </source>
</evidence>
<dbReference type="PANTHER" id="PTHR34853:SF1">
    <property type="entry name" value="LIPASE 5"/>
    <property type="match status" value="1"/>
</dbReference>
<keyword evidence="4" id="KW-1185">Reference proteome</keyword>
<evidence type="ECO:0000256" key="1">
    <source>
        <dbReference type="ARBA" id="ARBA00023369"/>
    </source>
</evidence>
<evidence type="ECO:0000256" key="2">
    <source>
        <dbReference type="SAM" id="SignalP"/>
    </source>
</evidence>
<dbReference type="GO" id="GO:0004806">
    <property type="term" value="F:triacylglycerol lipase activity"/>
    <property type="evidence" value="ECO:0007669"/>
    <property type="project" value="UniProtKB-EC"/>
</dbReference>
<dbReference type="AlphaFoldDB" id="A0A2V1AZQ2"/>
<dbReference type="InterPro" id="IPR005152">
    <property type="entry name" value="Lipase_secreted"/>
</dbReference>
<name>A0A2V1AZQ2_9ASCO</name>
<proteinExistence type="predicted"/>
<sequence>MKLLTVFACLATVLAQTIRPTIPSEDDFYNAPSNLTSYDAGDIIDFRRAPNQVRSLFTPLKVENAWQLLVKSQNARGEPIAMVTTVLVPYNADPSKLVSYQYAQDSATMDCAPSYSLLYRGEIGTFVQQAETLLVQALLTKGWYVVLPDYEGPDGAFTSGWQAGYATVDSIRAALSSKSITGISPNADTALWGFSGGSFASTWGASVQPEYAPDLKENLVGAALGGWVTNWTDVIAASDGTTYAGLVPNILNGMIKSNPDLKEVFDAEFKEDRRKELYSRTDDCVFTSFINYLNRDIFGGDDPWTEKGWDFFKIPEIKEAVLNNSIGVLKDTPRPEIPLFLYHGTPDQIVPFNGSQKAYENFCEWGIDSLEFAVSETSGHLLEATVGNGAALAWLERMLNGEEPVKGCNRTVRSTNVLYPGADVQLSQVISTIPSSARGSKIGEETPNKTDSSLITRIFQQSLGGVLGLIGPIPLR</sequence>
<protein>
    <recommendedName>
        <fullName evidence="5">Triacylglycerol lipase</fullName>
    </recommendedName>
</protein>
<gene>
    <name evidence="3" type="ORF">CXQ85_004929</name>
</gene>
<dbReference type="Proteomes" id="UP000244309">
    <property type="component" value="Unassembled WGS sequence"/>
</dbReference>
<feature type="signal peptide" evidence="2">
    <location>
        <begin position="1"/>
        <end position="15"/>
    </location>
</feature>
<reference evidence="3 4" key="1">
    <citation type="submission" date="2017-12" db="EMBL/GenBank/DDBJ databases">
        <title>Genome Sequence of a Multidrug-Resistant Candida haemulonii Isolate from a Patient with Chronic Leg Ulcers in Israel.</title>
        <authorList>
            <person name="Chow N.A."/>
            <person name="Gade L."/>
            <person name="Batra D."/>
            <person name="Rowe L.A."/>
            <person name="Ben-Ami R."/>
            <person name="Loparev V.N."/>
            <person name="Litvintseva A.P."/>
        </authorList>
    </citation>
    <scope>NUCLEOTIDE SEQUENCE [LARGE SCALE GENOMIC DNA]</scope>
    <source>
        <strain evidence="3 4">B11899</strain>
    </source>
</reference>
<organism evidence="3 4">
    <name type="scientific">Candidozyma haemuli</name>
    <dbReference type="NCBI Taxonomy" id="45357"/>
    <lineage>
        <taxon>Eukaryota</taxon>
        <taxon>Fungi</taxon>
        <taxon>Dikarya</taxon>
        <taxon>Ascomycota</taxon>
        <taxon>Saccharomycotina</taxon>
        <taxon>Pichiomycetes</taxon>
        <taxon>Metschnikowiaceae</taxon>
        <taxon>Candidozyma</taxon>
    </lineage>
</organism>
<dbReference type="Gene3D" id="1.10.260.130">
    <property type="match status" value="1"/>
</dbReference>
<dbReference type="GeneID" id="37010259"/>